<feature type="domain" description="FIIND" evidence="6">
    <location>
        <begin position="79"/>
        <end position="261"/>
    </location>
</feature>
<evidence type="ECO:0000256" key="5">
    <source>
        <dbReference type="SAM" id="MobiDB-lite"/>
    </source>
</evidence>
<dbReference type="Pfam" id="PF13553">
    <property type="entry name" value="FIIND"/>
    <property type="match status" value="1"/>
</dbReference>
<protein>
    <recommendedName>
        <fullName evidence="6">FIIND domain-containing protein</fullName>
    </recommendedName>
</protein>
<reference evidence="7 8" key="1">
    <citation type="submission" date="2019-08" db="EMBL/GenBank/DDBJ databases">
        <title>A chromosome-level genome assembly, high-density linkage maps, and genome scans reveal the genomic architecture of hybrid incompatibilities underlying speciation via character displacement in darters (Percidae: Etheostominae).</title>
        <authorList>
            <person name="Moran R.L."/>
            <person name="Catchen J.M."/>
            <person name="Fuller R.C."/>
        </authorList>
    </citation>
    <scope>NUCLEOTIDE SEQUENCE [LARGE SCALE GENOMIC DNA]</scope>
    <source>
        <strain evidence="7">EspeVRDwgs_2016</strain>
        <tissue evidence="7">Muscle</tissue>
    </source>
</reference>
<evidence type="ECO:0000256" key="1">
    <source>
        <dbReference type="ARBA" id="ARBA00004514"/>
    </source>
</evidence>
<accession>A0A5J5C7U7</accession>
<proteinExistence type="predicted"/>
<dbReference type="PANTHER" id="PTHR46985:SF2">
    <property type="entry name" value="APOPTOSIS-ASSOCIATED SPECK-LIKE PROTEIN CONTAINING A CARD"/>
    <property type="match status" value="1"/>
</dbReference>
<keyword evidence="4" id="KW-0391">Immunity</keyword>
<gene>
    <name evidence="7" type="ORF">FQN60_018629</name>
</gene>
<comment type="caution">
    <text evidence="7">The sequence shown here is derived from an EMBL/GenBank/DDBJ whole genome shotgun (WGS) entry which is preliminary data.</text>
</comment>
<dbReference type="AlphaFoldDB" id="A0A5J5C7U7"/>
<organism evidence="7 8">
    <name type="scientific">Etheostoma spectabile</name>
    <name type="common">orangethroat darter</name>
    <dbReference type="NCBI Taxonomy" id="54343"/>
    <lineage>
        <taxon>Eukaryota</taxon>
        <taxon>Metazoa</taxon>
        <taxon>Chordata</taxon>
        <taxon>Craniata</taxon>
        <taxon>Vertebrata</taxon>
        <taxon>Euteleostomi</taxon>
        <taxon>Actinopterygii</taxon>
        <taxon>Neopterygii</taxon>
        <taxon>Teleostei</taxon>
        <taxon>Neoteleostei</taxon>
        <taxon>Acanthomorphata</taxon>
        <taxon>Eupercaria</taxon>
        <taxon>Perciformes</taxon>
        <taxon>Percoidei</taxon>
        <taxon>Percidae</taxon>
        <taxon>Etheostomatinae</taxon>
        <taxon>Etheostoma</taxon>
    </lineage>
</organism>
<keyword evidence="2" id="KW-0963">Cytoplasm</keyword>
<keyword evidence="3" id="KW-0399">Innate immunity</keyword>
<feature type="compositionally biased region" description="Low complexity" evidence="5">
    <location>
        <begin position="33"/>
        <end position="45"/>
    </location>
</feature>
<dbReference type="Proteomes" id="UP000327493">
    <property type="component" value="Unassembled WGS sequence"/>
</dbReference>
<evidence type="ECO:0000256" key="3">
    <source>
        <dbReference type="ARBA" id="ARBA00022588"/>
    </source>
</evidence>
<evidence type="ECO:0000259" key="6">
    <source>
        <dbReference type="PROSITE" id="PS51830"/>
    </source>
</evidence>
<keyword evidence="8" id="KW-1185">Reference proteome</keyword>
<dbReference type="GO" id="GO:0045087">
    <property type="term" value="P:innate immune response"/>
    <property type="evidence" value="ECO:0007669"/>
    <property type="project" value="UniProtKB-KW"/>
</dbReference>
<comment type="subcellular location">
    <subcellularLocation>
        <location evidence="1">Cytoplasm</location>
        <location evidence="1">Cytosol</location>
    </subcellularLocation>
</comment>
<dbReference type="InterPro" id="IPR025307">
    <property type="entry name" value="FIIND_dom"/>
</dbReference>
<feature type="compositionally biased region" description="Basic and acidic residues" evidence="5">
    <location>
        <begin position="46"/>
        <end position="68"/>
    </location>
</feature>
<dbReference type="InterPro" id="IPR051249">
    <property type="entry name" value="NLRP_Inflammasome"/>
</dbReference>
<dbReference type="PROSITE" id="PS51830">
    <property type="entry name" value="FIIND"/>
    <property type="match status" value="1"/>
</dbReference>
<dbReference type="PANTHER" id="PTHR46985">
    <property type="entry name" value="NACHT, LRR AND PYD DOMAINS-CONTAINING PROTEIN 1"/>
    <property type="match status" value="1"/>
</dbReference>
<evidence type="ECO:0000256" key="4">
    <source>
        <dbReference type="ARBA" id="ARBA00022859"/>
    </source>
</evidence>
<dbReference type="EMBL" id="VOFY01002795">
    <property type="protein sequence ID" value="KAA8577465.1"/>
    <property type="molecule type" value="Genomic_DNA"/>
</dbReference>
<sequence length="261" mass="29208">MKTCLHRERKRSDVSEEEQPSRSRTRSGLQTANQSSSKQNQSPSKTDPDVCEDSREDQLSPDGPERLKQQQLVGGEALHPDEMSPFTAELLTESGETSYRFRCPGPGVFRCALTGLVFVMTQEAELRYNTVQWDENLLQSASRIAAGPLFDIKCSEDGAVCQLHLPHCDTKEALLVDGLLSVVHISDDGMSILEPLKITDTHVVLKVPHLSALGLVWDFIRRFVNLSLPIEAQVLLILRSSYTAGQRAIRRRRAHPHPFLL</sequence>
<evidence type="ECO:0000256" key="2">
    <source>
        <dbReference type="ARBA" id="ARBA00022490"/>
    </source>
</evidence>
<evidence type="ECO:0000313" key="7">
    <source>
        <dbReference type="EMBL" id="KAA8577465.1"/>
    </source>
</evidence>
<name>A0A5J5C7U7_9PERO</name>
<feature type="region of interest" description="Disordered" evidence="5">
    <location>
        <begin position="1"/>
        <end position="69"/>
    </location>
</feature>
<evidence type="ECO:0000313" key="8">
    <source>
        <dbReference type="Proteomes" id="UP000327493"/>
    </source>
</evidence>
<dbReference type="GO" id="GO:0005829">
    <property type="term" value="C:cytosol"/>
    <property type="evidence" value="ECO:0007669"/>
    <property type="project" value="UniProtKB-SubCell"/>
</dbReference>